<dbReference type="PANTHER" id="PTHR32089:SF112">
    <property type="entry name" value="LYSOZYME-LIKE PROTEIN-RELATED"/>
    <property type="match status" value="1"/>
</dbReference>
<dbReference type="STRING" id="688.A6E04_11065"/>
<dbReference type="Pfam" id="PF00015">
    <property type="entry name" value="MCPsignal"/>
    <property type="match status" value="1"/>
</dbReference>
<evidence type="ECO:0000259" key="5">
    <source>
        <dbReference type="PROSITE" id="PS50111"/>
    </source>
</evidence>
<evidence type="ECO:0000256" key="4">
    <source>
        <dbReference type="PROSITE-ProRule" id="PRU00284"/>
    </source>
</evidence>
<dbReference type="CDD" id="cd12913">
    <property type="entry name" value="PDC1_MCP_like"/>
    <property type="match status" value="1"/>
</dbReference>
<dbReference type="CDD" id="cd11386">
    <property type="entry name" value="MCP_signal"/>
    <property type="match status" value="1"/>
</dbReference>
<dbReference type="SMART" id="SM00304">
    <property type="entry name" value="HAMP"/>
    <property type="match status" value="1"/>
</dbReference>
<evidence type="ECO:0000256" key="2">
    <source>
        <dbReference type="ARBA" id="ARBA00023224"/>
    </source>
</evidence>
<evidence type="ECO:0000259" key="6">
    <source>
        <dbReference type="PROSITE" id="PS50885"/>
    </source>
</evidence>
<dbReference type="Gene3D" id="1.10.287.950">
    <property type="entry name" value="Methyl-accepting chemotaxis protein"/>
    <property type="match status" value="1"/>
</dbReference>
<comment type="caution">
    <text evidence="7">The sequence shown here is derived from an EMBL/GenBank/DDBJ whole genome shotgun (WGS) entry which is preliminary data.</text>
</comment>
<proteinExistence type="inferred from homology"/>
<dbReference type="RefSeq" id="WP_017022134.1">
    <property type="nucleotide sequence ID" value="NZ_CAWMPN010000008.1"/>
</dbReference>
<evidence type="ECO:0000313" key="8">
    <source>
        <dbReference type="Proteomes" id="UP000093523"/>
    </source>
</evidence>
<gene>
    <name evidence="7" type="ORF">A6E04_11065</name>
</gene>
<feature type="domain" description="HAMP" evidence="6">
    <location>
        <begin position="365"/>
        <end position="419"/>
    </location>
</feature>
<keyword evidence="2 4" id="KW-0807">Transducer</keyword>
<dbReference type="CDD" id="cd06225">
    <property type="entry name" value="HAMP"/>
    <property type="match status" value="1"/>
</dbReference>
<sequence length="697" mass="75904">MFKSIKTRIAVSAGLAIFITLSTAMFFTTVSYNGVNKEITKHVSDQLAENIDYKLLSIANQQSAELNGQFSPVISNLKQLKSLLELSNQHQADASLLIEQFISSLKIQNDSVFAGYMVWEDANFTKDESVLTQKALNKEGVLSPFFSPTNSGFEAIGMDSFKNTALNNNGERTDEWHLAPFETGKSFVMEPYYYNVRGNEELITTISLPLRHNNKIVGSLGFDWSIKSFQAISQKSAKATGMPDAIVSIASWDGRLLSFSKDGSLVGQKVADEFARNWGSIQQEAKNNKSFLKDIGHLKIAVSTINTGAKPWIVMVSIPSEILKKEITDFNVFSTELGSEALSNGLLSGVISSIVGIFIIFLLAKNIGSTLSNLTTRFENIAQGDGDLTQRIEIDSKDEIGQLAFWFNTFVEKIQLTLHNAKNTAELVSQSSMNTMAETEKSQIKLQNQVNEVTQLATAINEMSATAQEVASSALQAATAANQIQTSSEDGQKIMNNAASSVEELAAFINEAQSQVVSLAASSNDIQKILTEIGSIAEQTNLLALNAAIEAARAGEQGRGFAVVADEVRNLASRTQSSTQEINSMLVILQQNTQGIVTVMDSSQKQALATKEDTLIAQQNLIEISNAILVANDMNNQIASAAEEQSSVSEEINRNVTSINEAADEVLADMHTSLNDTAELTRESHELAQRLSEFKTQ</sequence>
<dbReference type="AlphaFoldDB" id="A0A1B9P205"/>
<protein>
    <submittedName>
        <fullName evidence="7">Chemotaxis protein</fullName>
    </submittedName>
</protein>
<comment type="subcellular location">
    <subcellularLocation>
        <location evidence="1">Membrane</location>
    </subcellularLocation>
</comment>
<accession>A0A1B9P205</accession>
<evidence type="ECO:0000256" key="1">
    <source>
        <dbReference type="ARBA" id="ARBA00004370"/>
    </source>
</evidence>
<reference evidence="7 8" key="1">
    <citation type="submission" date="2016-06" db="EMBL/GenBank/DDBJ databases">
        <authorList>
            <person name="Kjaerup R.B."/>
            <person name="Dalgaard T.S."/>
            <person name="Juul-Madsen H.R."/>
        </authorList>
    </citation>
    <scope>NUCLEOTIDE SEQUENCE [LARGE SCALE GENOMIC DNA]</scope>
    <source>
        <strain evidence="7 8">1S159</strain>
    </source>
</reference>
<dbReference type="GO" id="GO:0007165">
    <property type="term" value="P:signal transduction"/>
    <property type="evidence" value="ECO:0007669"/>
    <property type="project" value="UniProtKB-KW"/>
</dbReference>
<dbReference type="Pfam" id="PF00672">
    <property type="entry name" value="HAMP"/>
    <property type="match status" value="1"/>
</dbReference>
<dbReference type="SMART" id="SM00283">
    <property type="entry name" value="MA"/>
    <property type="match status" value="1"/>
</dbReference>
<dbReference type="Gene3D" id="3.30.450.20">
    <property type="entry name" value="PAS domain"/>
    <property type="match status" value="1"/>
</dbReference>
<comment type="similarity">
    <text evidence="3">Belongs to the methyl-accepting chemotaxis (MCP) protein family.</text>
</comment>
<dbReference type="GO" id="GO:0006935">
    <property type="term" value="P:chemotaxis"/>
    <property type="evidence" value="ECO:0007669"/>
    <property type="project" value="UniProtKB-ARBA"/>
</dbReference>
<dbReference type="FunFam" id="1.10.287.950:FF:000001">
    <property type="entry name" value="Methyl-accepting chemotaxis sensory transducer"/>
    <property type="match status" value="1"/>
</dbReference>
<dbReference type="PROSITE" id="PS50111">
    <property type="entry name" value="CHEMOTAXIS_TRANSDUC_2"/>
    <property type="match status" value="1"/>
</dbReference>
<evidence type="ECO:0000256" key="3">
    <source>
        <dbReference type="ARBA" id="ARBA00029447"/>
    </source>
</evidence>
<dbReference type="InterPro" id="IPR003660">
    <property type="entry name" value="HAMP_dom"/>
</dbReference>
<dbReference type="OrthoDB" id="2489132at2"/>
<dbReference type="SUPFAM" id="SSF58104">
    <property type="entry name" value="Methyl-accepting chemotaxis protein (MCP) signaling domain"/>
    <property type="match status" value="1"/>
</dbReference>
<dbReference type="GO" id="GO:0016020">
    <property type="term" value="C:membrane"/>
    <property type="evidence" value="ECO:0007669"/>
    <property type="project" value="UniProtKB-SubCell"/>
</dbReference>
<dbReference type="InterPro" id="IPR004089">
    <property type="entry name" value="MCPsignal_dom"/>
</dbReference>
<feature type="domain" description="Methyl-accepting transducer" evidence="5">
    <location>
        <begin position="424"/>
        <end position="660"/>
    </location>
</feature>
<evidence type="ECO:0000313" key="7">
    <source>
        <dbReference type="EMBL" id="OCH22371.1"/>
    </source>
</evidence>
<dbReference type="Proteomes" id="UP000093523">
    <property type="component" value="Unassembled WGS sequence"/>
</dbReference>
<dbReference type="PROSITE" id="PS50885">
    <property type="entry name" value="HAMP"/>
    <property type="match status" value="1"/>
</dbReference>
<organism evidence="7 8">
    <name type="scientific">Aliivibrio logei</name>
    <name type="common">Vibrio logei</name>
    <dbReference type="NCBI Taxonomy" id="688"/>
    <lineage>
        <taxon>Bacteria</taxon>
        <taxon>Pseudomonadati</taxon>
        <taxon>Pseudomonadota</taxon>
        <taxon>Gammaproteobacteria</taxon>
        <taxon>Vibrionales</taxon>
        <taxon>Vibrionaceae</taxon>
        <taxon>Aliivibrio</taxon>
    </lineage>
</organism>
<dbReference type="PANTHER" id="PTHR32089">
    <property type="entry name" value="METHYL-ACCEPTING CHEMOTAXIS PROTEIN MCPB"/>
    <property type="match status" value="1"/>
</dbReference>
<dbReference type="Pfam" id="PF22673">
    <property type="entry name" value="MCP-like_PDC_1"/>
    <property type="match status" value="1"/>
</dbReference>
<name>A0A1B9P205_ALILO</name>
<dbReference type="EMBL" id="MAJU01000008">
    <property type="protein sequence ID" value="OCH22371.1"/>
    <property type="molecule type" value="Genomic_DNA"/>
</dbReference>